<feature type="compositionally biased region" description="Acidic residues" evidence="11">
    <location>
        <begin position="754"/>
        <end position="766"/>
    </location>
</feature>
<dbReference type="AlphaFoldDB" id="A0AAD9S0D6"/>
<dbReference type="FunFam" id="3.40.50.11260:FF:000001">
    <property type="entry name" value="Heat shock protein 90 alpha"/>
    <property type="match status" value="1"/>
</dbReference>
<evidence type="ECO:0000313" key="15">
    <source>
        <dbReference type="Proteomes" id="UP001258017"/>
    </source>
</evidence>
<feature type="chain" id="PRO_5042138561" description="Heat shock protein 83" evidence="12">
    <location>
        <begin position="21"/>
        <end position="793"/>
    </location>
</feature>
<dbReference type="Gene3D" id="1.20.120.790">
    <property type="entry name" value="Heat shock protein 90, C-terminal domain"/>
    <property type="match status" value="1"/>
</dbReference>
<evidence type="ECO:0000256" key="2">
    <source>
        <dbReference type="ARBA" id="ARBA00008239"/>
    </source>
</evidence>
<dbReference type="PANTHER" id="PTHR11528">
    <property type="entry name" value="HEAT SHOCK PROTEIN 90 FAMILY MEMBER"/>
    <property type="match status" value="1"/>
</dbReference>
<evidence type="ECO:0000256" key="11">
    <source>
        <dbReference type="SAM" id="MobiDB-lite"/>
    </source>
</evidence>
<dbReference type="FunFam" id="3.30.565.10:FF:000005">
    <property type="entry name" value="Heat shock protein 90"/>
    <property type="match status" value="1"/>
</dbReference>
<dbReference type="PROSITE" id="PS00298">
    <property type="entry name" value="HSP90"/>
    <property type="match status" value="1"/>
</dbReference>
<dbReference type="CDD" id="cd16927">
    <property type="entry name" value="HATPase_Hsp90-like"/>
    <property type="match status" value="1"/>
</dbReference>
<dbReference type="GO" id="GO:0005524">
    <property type="term" value="F:ATP binding"/>
    <property type="evidence" value="ECO:0007669"/>
    <property type="project" value="UniProtKB-KW"/>
</dbReference>
<evidence type="ECO:0000256" key="12">
    <source>
        <dbReference type="SAM" id="SignalP"/>
    </source>
</evidence>
<feature type="binding site" evidence="10">
    <location>
        <begin position="169"/>
        <end position="170"/>
    </location>
    <ligand>
        <name>ATP</name>
        <dbReference type="ChEBI" id="CHEBI:30616"/>
    </ligand>
</feature>
<comment type="caution">
    <text evidence="14">The sequence shown here is derived from an EMBL/GenBank/DDBJ whole genome shotgun (WGS) entry which is preliminary data.</text>
</comment>
<keyword evidence="4" id="KW-0963">Cytoplasm</keyword>
<evidence type="ECO:0000256" key="4">
    <source>
        <dbReference type="ARBA" id="ARBA00022490"/>
    </source>
</evidence>
<dbReference type="FunFam" id="1.20.120.790:FF:000003">
    <property type="entry name" value="Heat shock protein 90"/>
    <property type="match status" value="1"/>
</dbReference>
<accession>A0AAD9S0D6</accession>
<evidence type="ECO:0000256" key="10">
    <source>
        <dbReference type="PIRSR" id="PIRSR002583-1"/>
    </source>
</evidence>
<dbReference type="Pfam" id="PF13589">
    <property type="entry name" value="HATPase_c_3"/>
    <property type="match status" value="1"/>
</dbReference>
<evidence type="ECO:0000256" key="1">
    <source>
        <dbReference type="ARBA" id="ARBA00004496"/>
    </source>
</evidence>
<keyword evidence="7 10" id="KW-0067">ATP-binding</keyword>
<organism evidence="14 15">
    <name type="scientific">Odynerus spinipes</name>
    <dbReference type="NCBI Taxonomy" id="1348599"/>
    <lineage>
        <taxon>Eukaryota</taxon>
        <taxon>Metazoa</taxon>
        <taxon>Ecdysozoa</taxon>
        <taxon>Arthropoda</taxon>
        <taxon>Hexapoda</taxon>
        <taxon>Insecta</taxon>
        <taxon>Pterygota</taxon>
        <taxon>Neoptera</taxon>
        <taxon>Endopterygota</taxon>
        <taxon>Hymenoptera</taxon>
        <taxon>Apocrita</taxon>
        <taxon>Aculeata</taxon>
        <taxon>Vespoidea</taxon>
        <taxon>Vespidae</taxon>
        <taxon>Eumeninae</taxon>
        <taxon>Odynerus</taxon>
    </lineage>
</organism>
<feature type="binding site" evidence="10">
    <location>
        <position position="154"/>
    </location>
    <ligand>
        <name>ATP</name>
        <dbReference type="ChEBI" id="CHEBI:30616"/>
    </ligand>
</feature>
<feature type="binding site" evidence="10">
    <location>
        <position position="244"/>
    </location>
    <ligand>
        <name>ATP</name>
        <dbReference type="ChEBI" id="CHEBI:30616"/>
    </ligand>
</feature>
<keyword evidence="9" id="KW-0143">Chaperone</keyword>
<dbReference type="Gene3D" id="3.30.230.80">
    <property type="match status" value="1"/>
</dbReference>
<comment type="similarity">
    <text evidence="2">Belongs to the heat shock protein 90 family.</text>
</comment>
<feature type="binding site" evidence="10">
    <location>
        <position position="452"/>
    </location>
    <ligand>
        <name>ATP</name>
        <dbReference type="ChEBI" id="CHEBI:30616"/>
    </ligand>
</feature>
<name>A0AAD9S0D6_9HYME</name>
<evidence type="ECO:0000256" key="8">
    <source>
        <dbReference type="ARBA" id="ARBA00023016"/>
    </source>
</evidence>
<dbReference type="SUPFAM" id="SSF110942">
    <property type="entry name" value="HSP90 C-terminal domain"/>
    <property type="match status" value="1"/>
</dbReference>
<dbReference type="PIRSF" id="PIRSF002583">
    <property type="entry name" value="Hsp90"/>
    <property type="match status" value="1"/>
</dbReference>
<protein>
    <recommendedName>
        <fullName evidence="3">Heat shock protein 83</fullName>
    </recommendedName>
</protein>
<dbReference type="GO" id="GO:0016887">
    <property type="term" value="F:ATP hydrolysis activity"/>
    <property type="evidence" value="ECO:0007669"/>
    <property type="project" value="InterPro"/>
</dbReference>
<dbReference type="PRINTS" id="PR00775">
    <property type="entry name" value="HEATSHOCK90"/>
</dbReference>
<reference evidence="14" key="1">
    <citation type="submission" date="2021-08" db="EMBL/GenBank/DDBJ databases">
        <authorList>
            <person name="Misof B."/>
            <person name="Oliver O."/>
            <person name="Podsiadlowski L."/>
            <person name="Donath A."/>
            <person name="Peters R."/>
            <person name="Mayer C."/>
            <person name="Rust J."/>
            <person name="Gunkel S."/>
            <person name="Lesny P."/>
            <person name="Martin S."/>
            <person name="Oeyen J.P."/>
            <person name="Petersen M."/>
            <person name="Panagiotis P."/>
            <person name="Wilbrandt J."/>
            <person name="Tanja T."/>
        </authorList>
    </citation>
    <scope>NUCLEOTIDE SEQUENCE</scope>
    <source>
        <strain evidence="14">GBR_01_08_01A</strain>
        <tissue evidence="14">Thorax + abdomen</tissue>
    </source>
</reference>
<dbReference type="GO" id="GO:0005737">
    <property type="term" value="C:cytoplasm"/>
    <property type="evidence" value="ECO:0007669"/>
    <property type="project" value="UniProtKB-SubCell"/>
</dbReference>
<dbReference type="InterPro" id="IPR001404">
    <property type="entry name" value="Hsp90_fam"/>
</dbReference>
<feature type="signal peptide" evidence="12">
    <location>
        <begin position="1"/>
        <end position="20"/>
    </location>
</feature>
<evidence type="ECO:0000256" key="3">
    <source>
        <dbReference type="ARBA" id="ARBA00021845"/>
    </source>
</evidence>
<feature type="domain" description="Histidine kinase/HSP90-like ATPase" evidence="13">
    <location>
        <begin position="96"/>
        <end position="254"/>
    </location>
</feature>
<dbReference type="HAMAP" id="MF_00505">
    <property type="entry name" value="HSP90"/>
    <property type="match status" value="1"/>
</dbReference>
<evidence type="ECO:0000256" key="5">
    <source>
        <dbReference type="ARBA" id="ARBA00022729"/>
    </source>
</evidence>
<dbReference type="Gene3D" id="3.30.565.10">
    <property type="entry name" value="Histidine kinase-like ATPase, C-terminal domain"/>
    <property type="match status" value="1"/>
</dbReference>
<evidence type="ECO:0000256" key="6">
    <source>
        <dbReference type="ARBA" id="ARBA00022741"/>
    </source>
</evidence>
<dbReference type="InterPro" id="IPR020568">
    <property type="entry name" value="Ribosomal_Su5_D2-typ_SF"/>
</dbReference>
<dbReference type="SUPFAM" id="SSF55874">
    <property type="entry name" value="ATPase domain of HSP90 chaperone/DNA topoisomerase II/histidine kinase"/>
    <property type="match status" value="1"/>
</dbReference>
<keyword evidence="5 12" id="KW-0732">Signal</keyword>
<dbReference type="InterPro" id="IPR036890">
    <property type="entry name" value="HATPase_C_sf"/>
</dbReference>
<evidence type="ECO:0000259" key="13">
    <source>
        <dbReference type="SMART" id="SM00387"/>
    </source>
</evidence>
<feature type="compositionally biased region" description="Acidic residues" evidence="11">
    <location>
        <begin position="777"/>
        <end position="793"/>
    </location>
</feature>
<dbReference type="GO" id="GO:0051082">
    <property type="term" value="F:unfolded protein binding"/>
    <property type="evidence" value="ECO:0007669"/>
    <property type="project" value="InterPro"/>
</dbReference>
<keyword evidence="8" id="KW-0346">Stress response</keyword>
<keyword evidence="15" id="KW-1185">Reference proteome</keyword>
<feature type="compositionally biased region" description="Low complexity" evidence="11">
    <location>
        <begin position="767"/>
        <end position="776"/>
    </location>
</feature>
<dbReference type="EMBL" id="JAIFRP010000001">
    <property type="protein sequence ID" value="KAK2589282.1"/>
    <property type="molecule type" value="Genomic_DNA"/>
</dbReference>
<sequence>MKKLLIFVAALILFAGFVRAEDATEDEVGTVEKDLGSSREGSRTDDEVIQRDEERIKLDGLNVAQIKELRDKAEKFTFQTEVNRMMKLIINSLYRNKEIFLRELISNASDALDKIRLLSLTDKNVLDTNPELSIRIKADKENKILSIIDSGIGMTKADLINNLGTIAKSGTAEFLGKMQEVTNAEDMNDMIGQFGVGFYSAFLVANRVVVTTKHNDDKQYIWESDSSSYSIVEDPRGNTLKRGTMISLHMKDEALDFLEEDTIRNLVKKYSQFINFPIYLWSSKVIQVDEEETEKPTKEEDTEKDTEDKSGDEEDAKVEEPSEDEKKTKKVDKTVWDWELLNESKPIWTLKPSEVSDKEYNEFYKALTKDTQDPLAKTHFVAEGEVTFKSLLFIPRVQPSDSFNRYGTKADNIKLYVRRVFITDKFTDLMPNYLSFVRGIVDSDDLPLNVSRENLQQHKLIKIIKKKLIRKVLDMIKKIPKEDYEKFWKEYSTNIKLGVIEDPQNRARLSKLLRFRSSTQKGLTSLEEYVSHMKPNQQHIYYIAGSSEAEVEKSPFVERLNKKGYEVLYLTEPVDEYAISALPDFDGKKFQNVAKEGFQLDEGEKAKEIQERLEATFEPLLKWLNDILKDQISKAQVSERLTDSPCALVASMFGWTGNMERLAISNAHQKTDDPQKTYYLNQKKTLEINPRHPLIRELLHRVQADPSDQTAKDIAVMMFRTATLRSGYMLKETASFADSVEQLMRKTLGISLDEVPEEEEILEEESTGSSTATEQPVEVDAEEEKEEEGHDEL</sequence>
<feature type="binding site" evidence="10">
    <location>
        <position position="107"/>
    </location>
    <ligand>
        <name>ATP</name>
        <dbReference type="ChEBI" id="CHEBI:30616"/>
    </ligand>
</feature>
<comment type="subcellular location">
    <subcellularLocation>
        <location evidence="1">Cytoplasm</location>
    </subcellularLocation>
</comment>
<dbReference type="NCBIfam" id="NF003555">
    <property type="entry name" value="PRK05218.1"/>
    <property type="match status" value="1"/>
</dbReference>
<dbReference type="GO" id="GO:0140662">
    <property type="term" value="F:ATP-dependent protein folding chaperone"/>
    <property type="evidence" value="ECO:0007669"/>
    <property type="project" value="InterPro"/>
</dbReference>
<feature type="binding site" evidence="10">
    <location>
        <position position="162"/>
    </location>
    <ligand>
        <name>ATP</name>
        <dbReference type="ChEBI" id="CHEBI:30616"/>
    </ligand>
</feature>
<reference evidence="14" key="2">
    <citation type="journal article" date="2023" name="Commun. Biol.">
        <title>Intrasexual cuticular hydrocarbon dimorphism in a wasp sheds light on hydrocarbon biosynthesis genes in Hymenoptera.</title>
        <authorList>
            <person name="Moris V.C."/>
            <person name="Podsiadlowski L."/>
            <person name="Martin S."/>
            <person name="Oeyen J.P."/>
            <person name="Donath A."/>
            <person name="Petersen M."/>
            <person name="Wilbrandt J."/>
            <person name="Misof B."/>
            <person name="Liedtke D."/>
            <person name="Thamm M."/>
            <person name="Scheiner R."/>
            <person name="Schmitt T."/>
            <person name="Niehuis O."/>
        </authorList>
    </citation>
    <scope>NUCLEOTIDE SEQUENCE</scope>
    <source>
        <strain evidence="14">GBR_01_08_01A</strain>
    </source>
</reference>
<dbReference type="Gene3D" id="3.40.50.11260">
    <property type="match status" value="1"/>
</dbReference>
<proteinExistence type="inferred from homology"/>
<keyword evidence="6 10" id="KW-0547">Nucleotide-binding</keyword>
<dbReference type="InterPro" id="IPR020575">
    <property type="entry name" value="Hsp90_N"/>
</dbReference>
<dbReference type="Pfam" id="PF00183">
    <property type="entry name" value="HSP90"/>
    <property type="match status" value="1"/>
</dbReference>
<feature type="binding site" evidence="10">
    <location>
        <begin position="193"/>
        <end position="198"/>
    </location>
    <ligand>
        <name>ATP</name>
        <dbReference type="ChEBI" id="CHEBI:30616"/>
    </ligand>
</feature>
<feature type="compositionally biased region" description="Basic and acidic residues" evidence="11">
    <location>
        <begin position="318"/>
        <end position="328"/>
    </location>
</feature>
<evidence type="ECO:0000256" key="7">
    <source>
        <dbReference type="ARBA" id="ARBA00022840"/>
    </source>
</evidence>
<feature type="binding site" evidence="10">
    <location>
        <position position="149"/>
    </location>
    <ligand>
        <name>ATP</name>
        <dbReference type="ChEBI" id="CHEBI:30616"/>
    </ligand>
</feature>
<evidence type="ECO:0000313" key="14">
    <source>
        <dbReference type="EMBL" id="KAK2589282.1"/>
    </source>
</evidence>
<gene>
    <name evidence="14" type="ORF">KPH14_007835</name>
</gene>
<feature type="compositionally biased region" description="Basic and acidic residues" evidence="11">
    <location>
        <begin position="294"/>
        <end position="309"/>
    </location>
</feature>
<evidence type="ECO:0000256" key="9">
    <source>
        <dbReference type="ARBA" id="ARBA00023186"/>
    </source>
</evidence>
<dbReference type="InterPro" id="IPR019805">
    <property type="entry name" value="Heat_shock_protein_90_CS"/>
</dbReference>
<dbReference type="Proteomes" id="UP001258017">
    <property type="component" value="Unassembled WGS sequence"/>
</dbReference>
<dbReference type="SUPFAM" id="SSF54211">
    <property type="entry name" value="Ribosomal protein S5 domain 2-like"/>
    <property type="match status" value="1"/>
</dbReference>
<feature type="region of interest" description="Disordered" evidence="11">
    <location>
        <begin position="291"/>
        <end position="328"/>
    </location>
</feature>
<dbReference type="InterPro" id="IPR037196">
    <property type="entry name" value="HSP90_C"/>
</dbReference>
<dbReference type="FunFam" id="3.30.230.80:FF:000003">
    <property type="entry name" value="endoplasmin isoform X1"/>
    <property type="match status" value="1"/>
</dbReference>
<feature type="binding site" evidence="10">
    <location>
        <position position="103"/>
    </location>
    <ligand>
        <name>ATP</name>
        <dbReference type="ChEBI" id="CHEBI:30616"/>
    </ligand>
</feature>
<feature type="binding site" evidence="10">
    <location>
        <position position="168"/>
    </location>
    <ligand>
        <name>ATP</name>
        <dbReference type="ChEBI" id="CHEBI:30616"/>
    </ligand>
</feature>
<dbReference type="SMART" id="SM00387">
    <property type="entry name" value="HATPase_c"/>
    <property type="match status" value="1"/>
</dbReference>
<feature type="region of interest" description="Disordered" evidence="11">
    <location>
        <begin position="752"/>
        <end position="793"/>
    </location>
</feature>
<dbReference type="InterPro" id="IPR003594">
    <property type="entry name" value="HATPase_dom"/>
</dbReference>